<proteinExistence type="predicted"/>
<accession>A0AAJ3CFQ9</accession>
<evidence type="ECO:0000313" key="1">
    <source>
        <dbReference type="EMBL" id="MEC3889430.1"/>
    </source>
</evidence>
<gene>
    <name evidence="1" type="ORF">LLE72_017190</name>
</gene>
<dbReference type="EMBL" id="JAJFNJ020000003">
    <property type="protein sequence ID" value="MEC3889430.1"/>
    <property type="molecule type" value="Genomic_DNA"/>
</dbReference>
<evidence type="ECO:0000313" key="2">
    <source>
        <dbReference type="Proteomes" id="UP001297361"/>
    </source>
</evidence>
<dbReference type="AlphaFoldDB" id="A0AAJ3CFQ9"/>
<dbReference type="RefSeq" id="WP_228425742.1">
    <property type="nucleotide sequence ID" value="NZ_JAJFNJ020000003.1"/>
</dbReference>
<protein>
    <submittedName>
        <fullName evidence="1">Uncharacterized protein</fullName>
    </submittedName>
</protein>
<sequence>MLHEERVDYKTLKSWALEAYYDGCRDYAIAKGLPYSHVMGYVLYAFEDGFERPLENLMWEVINYILCGGWFQEGGEVLYKRIKEKMESDGIEEIFSELTGEEREEFLRDLKIINSEANKFPISPGSQ</sequence>
<reference evidence="1" key="2">
    <citation type="submission" date="2024-01" db="EMBL/GenBank/DDBJ databases">
        <title>Long-read genome sequencing of X. campestris pv. papavericola.</title>
        <authorList>
            <person name="Hussain R.M.F."/>
            <person name="Greer S."/>
            <person name="Harrison J."/>
            <person name="Grant M."/>
            <person name="Vicente J."/>
            <person name="Studholme D.J."/>
        </authorList>
    </citation>
    <scope>NUCLEOTIDE SEQUENCE</scope>
    <source>
        <strain evidence="1">NCPPB 2970</strain>
    </source>
</reference>
<name>A0AAJ3CFQ9_XANCA</name>
<organism evidence="1 2">
    <name type="scientific">Xanthomonas campestris pv. papavericola</name>
    <dbReference type="NCBI Taxonomy" id="487881"/>
    <lineage>
        <taxon>Bacteria</taxon>
        <taxon>Pseudomonadati</taxon>
        <taxon>Pseudomonadota</taxon>
        <taxon>Gammaproteobacteria</taxon>
        <taxon>Lysobacterales</taxon>
        <taxon>Lysobacteraceae</taxon>
        <taxon>Xanthomonas</taxon>
    </lineage>
</organism>
<comment type="caution">
    <text evidence="1">The sequence shown here is derived from an EMBL/GenBank/DDBJ whole genome shotgun (WGS) entry which is preliminary data.</text>
</comment>
<reference evidence="1" key="1">
    <citation type="submission" date="2021-10" db="EMBL/GenBank/DDBJ databases">
        <authorList>
            <person name="Hussein R."/>
            <person name="Harrison J."/>
            <person name="Studholme D.J."/>
            <person name="Vicente J."/>
            <person name="Grant M."/>
        </authorList>
    </citation>
    <scope>NUCLEOTIDE SEQUENCE</scope>
    <source>
        <strain evidence="1">NCPPB 2970</strain>
    </source>
</reference>
<dbReference type="Proteomes" id="UP001297361">
    <property type="component" value="Unassembled WGS sequence"/>
</dbReference>